<dbReference type="AlphaFoldDB" id="A0AAN5D8S5"/>
<dbReference type="EMBL" id="BTRK01000006">
    <property type="protein sequence ID" value="GMR58112.1"/>
    <property type="molecule type" value="Genomic_DNA"/>
</dbReference>
<comment type="caution">
    <text evidence="7">The sequence shown here is derived from an EMBL/GenBank/DDBJ whole genome shotgun (WGS) entry which is preliminary data.</text>
</comment>
<evidence type="ECO:0000259" key="6">
    <source>
        <dbReference type="PROSITE" id="PS50089"/>
    </source>
</evidence>
<feature type="region of interest" description="Disordered" evidence="5">
    <location>
        <begin position="357"/>
        <end position="422"/>
    </location>
</feature>
<feature type="compositionally biased region" description="Polar residues" evidence="5">
    <location>
        <begin position="11"/>
        <end position="21"/>
    </location>
</feature>
<gene>
    <name evidence="7" type="ORF">PMAYCL1PPCAC_28307</name>
</gene>
<dbReference type="Pfam" id="PF13639">
    <property type="entry name" value="zf-RING_2"/>
    <property type="match status" value="1"/>
</dbReference>
<feature type="compositionally biased region" description="Low complexity" evidence="5">
    <location>
        <begin position="373"/>
        <end position="391"/>
    </location>
</feature>
<dbReference type="Proteomes" id="UP001328107">
    <property type="component" value="Unassembled WGS sequence"/>
</dbReference>
<evidence type="ECO:0000313" key="8">
    <source>
        <dbReference type="Proteomes" id="UP001328107"/>
    </source>
</evidence>
<dbReference type="PANTHER" id="PTHR45969:SF69">
    <property type="entry name" value="FINGER DOMAIN PROTEIN, PUTATIVE (AFU_ORTHOLOGUE AFUA_3G12190)-RELATED"/>
    <property type="match status" value="1"/>
</dbReference>
<evidence type="ECO:0000256" key="4">
    <source>
        <dbReference type="PROSITE-ProRule" id="PRU00175"/>
    </source>
</evidence>
<sequence length="465" mass="50771">MPAVTLRGTLPSASSPFTPLSRTPRGRPVTAAIYGTPIDPESTCPICLDVLTTKRWTKMQPCGHRYHSTCGSYWMETRDSLTAQTCPLCRTRVRSLMDEDGHSAPPSFPFGTTGQPSRVVLAKEMQPGNLNLLIADTQRRLQRCSDLEKNARAGEREYAVDLKTEKELLEERRGALTRLMEEFQRGEWEGLAMMAASVAEMHRRVQQLRELQLQHLQQLLDPQQLATFNGRGRPDSPRISLSPSAIRRARLAQHQQLLQPRRLAQQPAANDWSLDRPPTIARAPAAARPTAASAAAAAQPRRVVAPAAPEGDWSQSRPLTVPRAPYAGRMTEAARARAEAAAAQRAATAAARAARAAVNGGAARRPPAVPHQPRAAPAATTRRVTTGTAGPARRRSRLSGESTTPNHRQQAVRVPEDQHSPLRGRDAVVDADVVSLLQAVNYYETPRRSERIAARLRAAGGAAQQ</sequence>
<keyword evidence="1" id="KW-0479">Metal-binding</keyword>
<name>A0AAN5D8S5_9BILA</name>
<keyword evidence="2 4" id="KW-0863">Zinc-finger</keyword>
<dbReference type="PANTHER" id="PTHR45969">
    <property type="entry name" value="RING ZINC FINGER PROTEIN-RELATED"/>
    <property type="match status" value="1"/>
</dbReference>
<feature type="compositionally biased region" description="Low complexity" evidence="5">
    <location>
        <begin position="284"/>
        <end position="309"/>
    </location>
</feature>
<accession>A0AAN5D8S5</accession>
<dbReference type="GO" id="GO:0008270">
    <property type="term" value="F:zinc ion binding"/>
    <property type="evidence" value="ECO:0007669"/>
    <property type="project" value="UniProtKB-KW"/>
</dbReference>
<protein>
    <recommendedName>
        <fullName evidence="6">RING-type domain-containing protein</fullName>
    </recommendedName>
</protein>
<dbReference type="GO" id="GO:0061630">
    <property type="term" value="F:ubiquitin protein ligase activity"/>
    <property type="evidence" value="ECO:0007669"/>
    <property type="project" value="TreeGrafter"/>
</dbReference>
<evidence type="ECO:0000256" key="5">
    <source>
        <dbReference type="SAM" id="MobiDB-lite"/>
    </source>
</evidence>
<feature type="region of interest" description="Disordered" evidence="5">
    <location>
        <begin position="1"/>
        <end position="28"/>
    </location>
</feature>
<reference evidence="8" key="1">
    <citation type="submission" date="2022-10" db="EMBL/GenBank/DDBJ databases">
        <title>Genome assembly of Pristionchus species.</title>
        <authorList>
            <person name="Yoshida K."/>
            <person name="Sommer R.J."/>
        </authorList>
    </citation>
    <scope>NUCLEOTIDE SEQUENCE [LARGE SCALE GENOMIC DNA]</scope>
    <source>
        <strain evidence="8">RS5460</strain>
    </source>
</reference>
<evidence type="ECO:0000256" key="3">
    <source>
        <dbReference type="ARBA" id="ARBA00022833"/>
    </source>
</evidence>
<dbReference type="SUPFAM" id="SSF57850">
    <property type="entry name" value="RING/U-box"/>
    <property type="match status" value="1"/>
</dbReference>
<evidence type="ECO:0000256" key="1">
    <source>
        <dbReference type="ARBA" id="ARBA00022723"/>
    </source>
</evidence>
<dbReference type="PROSITE" id="PS50089">
    <property type="entry name" value="ZF_RING_2"/>
    <property type="match status" value="1"/>
</dbReference>
<keyword evidence="8" id="KW-1185">Reference proteome</keyword>
<proteinExistence type="predicted"/>
<dbReference type="Gene3D" id="3.30.40.10">
    <property type="entry name" value="Zinc/RING finger domain, C3HC4 (zinc finger)"/>
    <property type="match status" value="1"/>
</dbReference>
<feature type="region of interest" description="Disordered" evidence="5">
    <location>
        <begin position="284"/>
        <end position="321"/>
    </location>
</feature>
<dbReference type="InterPro" id="IPR013083">
    <property type="entry name" value="Znf_RING/FYVE/PHD"/>
</dbReference>
<keyword evidence="3" id="KW-0862">Zinc</keyword>
<organism evidence="7 8">
    <name type="scientific">Pristionchus mayeri</name>
    <dbReference type="NCBI Taxonomy" id="1317129"/>
    <lineage>
        <taxon>Eukaryota</taxon>
        <taxon>Metazoa</taxon>
        <taxon>Ecdysozoa</taxon>
        <taxon>Nematoda</taxon>
        <taxon>Chromadorea</taxon>
        <taxon>Rhabditida</taxon>
        <taxon>Rhabditina</taxon>
        <taxon>Diplogasteromorpha</taxon>
        <taxon>Diplogasteroidea</taxon>
        <taxon>Neodiplogasteridae</taxon>
        <taxon>Pristionchus</taxon>
    </lineage>
</organism>
<dbReference type="GO" id="GO:0016567">
    <property type="term" value="P:protein ubiquitination"/>
    <property type="evidence" value="ECO:0007669"/>
    <property type="project" value="TreeGrafter"/>
</dbReference>
<evidence type="ECO:0000256" key="2">
    <source>
        <dbReference type="ARBA" id="ARBA00022771"/>
    </source>
</evidence>
<feature type="compositionally biased region" description="Low complexity" evidence="5">
    <location>
        <begin position="357"/>
        <end position="366"/>
    </location>
</feature>
<dbReference type="InterPro" id="IPR001841">
    <property type="entry name" value="Znf_RING"/>
</dbReference>
<feature type="domain" description="RING-type" evidence="6">
    <location>
        <begin position="44"/>
        <end position="90"/>
    </location>
</feature>
<evidence type="ECO:0000313" key="7">
    <source>
        <dbReference type="EMBL" id="GMR58112.1"/>
    </source>
</evidence>
<dbReference type="SMART" id="SM00184">
    <property type="entry name" value="RING"/>
    <property type="match status" value="1"/>
</dbReference>
<feature type="compositionally biased region" description="Polar residues" evidence="5">
    <location>
        <begin position="399"/>
        <end position="409"/>
    </location>
</feature>